<keyword evidence="2" id="KW-1185">Reference proteome</keyword>
<evidence type="ECO:0000313" key="2">
    <source>
        <dbReference type="Proteomes" id="UP000608955"/>
    </source>
</evidence>
<gene>
    <name evidence="1" type="ORF">GCM10010508_33580</name>
</gene>
<protein>
    <submittedName>
        <fullName evidence="1">Membrane protein</fullName>
    </submittedName>
</protein>
<evidence type="ECO:0000313" key="1">
    <source>
        <dbReference type="EMBL" id="GHD90121.1"/>
    </source>
</evidence>
<name>A0A919CVM2_9ACTN</name>
<dbReference type="AlphaFoldDB" id="A0A919CVM2"/>
<dbReference type="NCBIfam" id="TIGR04255">
    <property type="entry name" value="sporadTIGR04255"/>
    <property type="match status" value="1"/>
</dbReference>
<reference evidence="1" key="2">
    <citation type="submission" date="2020-09" db="EMBL/GenBank/DDBJ databases">
        <authorList>
            <person name="Sun Q."/>
            <person name="Ohkuma M."/>
        </authorList>
    </citation>
    <scope>NUCLEOTIDE SEQUENCE</scope>
    <source>
        <strain evidence="1">JCM 4654</strain>
    </source>
</reference>
<reference evidence="1" key="1">
    <citation type="journal article" date="2014" name="Int. J. Syst. Evol. Microbiol.">
        <title>Complete genome sequence of Corynebacterium casei LMG S-19264T (=DSM 44701T), isolated from a smear-ripened cheese.</title>
        <authorList>
            <consortium name="US DOE Joint Genome Institute (JGI-PGF)"/>
            <person name="Walter F."/>
            <person name="Albersmeier A."/>
            <person name="Kalinowski J."/>
            <person name="Ruckert C."/>
        </authorList>
    </citation>
    <scope>NUCLEOTIDE SEQUENCE</scope>
    <source>
        <strain evidence="1">JCM 4654</strain>
    </source>
</reference>
<comment type="caution">
    <text evidence="1">The sequence shown here is derived from an EMBL/GenBank/DDBJ whole genome shotgun (WGS) entry which is preliminary data.</text>
</comment>
<dbReference type="Proteomes" id="UP000608955">
    <property type="component" value="Unassembled WGS sequence"/>
</dbReference>
<sequence>MGQRKIYSNAPLALTVVELRHTATPPLSEADQAVLKKLLADTFPLARPAARALNVTLAPGVAPTTEQTFDPRYMTRDTTTAVTFRADAIAVETTTYKRRSVLREILHRAVDARQHVAPADGIARLGIRYINEIRADIEGPADWSKWISPALTSVSGLRVDEGSHTQAWQGMASFGDQQRGIVLRHGNLDGYAVAPGGELRRPTPPPGPFYLLDLDSYWVPANEMPPLDWANIEPHYDKAALSAYGLFEQLITDEYREEVLREQPEQ</sequence>
<proteinExistence type="predicted"/>
<dbReference type="InterPro" id="IPR026349">
    <property type="entry name" value="CHP04255"/>
</dbReference>
<organism evidence="1 2">
    <name type="scientific">Streptomyces naganishii JCM 4654</name>
    <dbReference type="NCBI Taxonomy" id="1306179"/>
    <lineage>
        <taxon>Bacteria</taxon>
        <taxon>Bacillati</taxon>
        <taxon>Actinomycetota</taxon>
        <taxon>Actinomycetes</taxon>
        <taxon>Kitasatosporales</taxon>
        <taxon>Streptomycetaceae</taxon>
        <taxon>Streptomyces</taxon>
    </lineage>
</organism>
<dbReference type="EMBL" id="BMVF01000008">
    <property type="protein sequence ID" value="GHD90121.1"/>
    <property type="molecule type" value="Genomic_DNA"/>
</dbReference>
<accession>A0A919CVM2</accession>
<dbReference type="RefSeq" id="WP_190178645.1">
    <property type="nucleotide sequence ID" value="NZ_BMVF01000008.1"/>
</dbReference>